<feature type="compositionally biased region" description="Basic and acidic residues" evidence="13">
    <location>
        <begin position="141"/>
        <end position="174"/>
    </location>
</feature>
<dbReference type="InterPro" id="IPR024435">
    <property type="entry name" value="HisRS-related_dom"/>
</dbReference>
<dbReference type="Pfam" id="PF12745">
    <property type="entry name" value="HGTP_anticodon2"/>
    <property type="match status" value="1"/>
</dbReference>
<feature type="region of interest" description="Disordered" evidence="13">
    <location>
        <begin position="1488"/>
        <end position="1541"/>
    </location>
</feature>
<name>A0A2S5BHQ0_9BASI</name>
<accession>A0A2S5BHQ0</accession>
<dbReference type="Pfam" id="PF00069">
    <property type="entry name" value="Pkinase"/>
    <property type="match status" value="3"/>
</dbReference>
<dbReference type="CDD" id="cd23823">
    <property type="entry name" value="RWD_GCN2"/>
    <property type="match status" value="1"/>
</dbReference>
<reference evidence="16 17" key="1">
    <citation type="journal article" date="2018" name="Front. Microbiol.">
        <title>Prospects for Fungal Bioremediation of Acidic Radioactive Waste Sites: Characterization and Genome Sequence of Rhodotorula taiwanensis MD1149.</title>
        <authorList>
            <person name="Tkavc R."/>
            <person name="Matrosova V.Y."/>
            <person name="Grichenko O.E."/>
            <person name="Gostincar C."/>
            <person name="Volpe R.P."/>
            <person name="Klimenkova P."/>
            <person name="Gaidamakova E.K."/>
            <person name="Zhou C.E."/>
            <person name="Stewart B.J."/>
            <person name="Lyman M.G."/>
            <person name="Malfatti S.A."/>
            <person name="Rubinfeld B."/>
            <person name="Courtot M."/>
            <person name="Singh J."/>
            <person name="Dalgard C.L."/>
            <person name="Hamilton T."/>
            <person name="Frey K.G."/>
            <person name="Gunde-Cimerman N."/>
            <person name="Dugan L."/>
            <person name="Daly M.J."/>
        </authorList>
    </citation>
    <scope>NUCLEOTIDE SEQUENCE [LARGE SCALE GENOMIC DNA]</scope>
    <source>
        <strain evidence="16 17">MD1149</strain>
    </source>
</reference>
<evidence type="ECO:0000256" key="12">
    <source>
        <dbReference type="PROSITE-ProRule" id="PRU10141"/>
    </source>
</evidence>
<dbReference type="SMART" id="SM00591">
    <property type="entry name" value="RWD"/>
    <property type="match status" value="1"/>
</dbReference>
<feature type="compositionally biased region" description="Basic and acidic residues" evidence="13">
    <location>
        <begin position="1525"/>
        <end position="1536"/>
    </location>
</feature>
<keyword evidence="4 11" id="KW-0547">Nucleotide-binding</keyword>
<keyword evidence="5" id="KW-0418">Kinase</keyword>
<evidence type="ECO:0000256" key="3">
    <source>
        <dbReference type="ARBA" id="ARBA00022679"/>
    </source>
</evidence>
<dbReference type="PROSITE" id="PS00107">
    <property type="entry name" value="PROTEIN_KINASE_ATP"/>
    <property type="match status" value="1"/>
</dbReference>
<feature type="region of interest" description="Disordered" evidence="13">
    <location>
        <begin position="1"/>
        <end position="31"/>
    </location>
</feature>
<dbReference type="InterPro" id="IPR050339">
    <property type="entry name" value="CC_SR_Kinase"/>
</dbReference>
<dbReference type="EMBL" id="PJQD01000005">
    <property type="protein sequence ID" value="POY76309.1"/>
    <property type="molecule type" value="Genomic_DNA"/>
</dbReference>
<feature type="binding site" evidence="12">
    <location>
        <position position="598"/>
    </location>
    <ligand>
        <name>ATP</name>
        <dbReference type="ChEBI" id="CHEBI:30616"/>
    </ligand>
</feature>
<feature type="compositionally biased region" description="Polar residues" evidence="13">
    <location>
        <begin position="657"/>
        <end position="669"/>
    </location>
</feature>
<feature type="region of interest" description="Disordered" evidence="13">
    <location>
        <begin position="739"/>
        <end position="773"/>
    </location>
</feature>
<comment type="catalytic activity">
    <reaction evidence="8">
        <text>L-threonyl-[protein] + ATP = O-phospho-L-threonyl-[protein] + ADP + H(+)</text>
        <dbReference type="Rhea" id="RHEA:46608"/>
        <dbReference type="Rhea" id="RHEA-COMP:11060"/>
        <dbReference type="Rhea" id="RHEA-COMP:11605"/>
        <dbReference type="ChEBI" id="CHEBI:15378"/>
        <dbReference type="ChEBI" id="CHEBI:30013"/>
        <dbReference type="ChEBI" id="CHEBI:30616"/>
        <dbReference type="ChEBI" id="CHEBI:61977"/>
        <dbReference type="ChEBI" id="CHEBI:456216"/>
        <dbReference type="EC" id="2.7.11.1"/>
    </reaction>
</comment>
<dbReference type="SUPFAM" id="SSF54495">
    <property type="entry name" value="UBC-like"/>
    <property type="match status" value="1"/>
</dbReference>
<feature type="region of interest" description="Disordered" evidence="13">
    <location>
        <begin position="128"/>
        <end position="174"/>
    </location>
</feature>
<dbReference type="GO" id="GO:0005737">
    <property type="term" value="C:cytoplasm"/>
    <property type="evidence" value="ECO:0007669"/>
    <property type="project" value="TreeGrafter"/>
</dbReference>
<evidence type="ECO:0000256" key="7">
    <source>
        <dbReference type="ARBA" id="ARBA00037982"/>
    </source>
</evidence>
<dbReference type="Gene3D" id="3.30.930.10">
    <property type="entry name" value="Bira Bifunctional Protein, Domain 2"/>
    <property type="match status" value="1"/>
</dbReference>
<evidence type="ECO:0000256" key="6">
    <source>
        <dbReference type="ARBA" id="ARBA00022840"/>
    </source>
</evidence>
<evidence type="ECO:0000256" key="8">
    <source>
        <dbReference type="ARBA" id="ARBA00047899"/>
    </source>
</evidence>
<feature type="domain" description="Protein kinase" evidence="14">
    <location>
        <begin position="243"/>
        <end position="509"/>
    </location>
</feature>
<dbReference type="SMART" id="SM00220">
    <property type="entry name" value="S_TKc"/>
    <property type="match status" value="1"/>
</dbReference>
<feature type="compositionally biased region" description="Polar residues" evidence="13">
    <location>
        <begin position="1506"/>
        <end position="1517"/>
    </location>
</feature>
<dbReference type="InterPro" id="IPR008271">
    <property type="entry name" value="Ser/Thr_kinase_AS"/>
</dbReference>
<dbReference type="GO" id="GO:0004694">
    <property type="term" value="F:eukaryotic translation initiation factor 2alpha kinase activity"/>
    <property type="evidence" value="ECO:0007669"/>
    <property type="project" value="InterPro"/>
</dbReference>
<keyword evidence="6 11" id="KW-0067">ATP-binding</keyword>
<dbReference type="FunFam" id="3.10.110.10:FF:000050">
    <property type="entry name" value="eIF-2-alpha kinase GCN2"/>
    <property type="match status" value="1"/>
</dbReference>
<keyword evidence="2" id="KW-0723">Serine/threonine-protein kinase</keyword>
<dbReference type="SUPFAM" id="SSF55681">
    <property type="entry name" value="Class II aaRS and biotin synthetases"/>
    <property type="match status" value="1"/>
</dbReference>
<protein>
    <recommendedName>
        <fullName evidence="1">non-specific serine/threonine protein kinase</fullName>
        <ecNumber evidence="1">2.7.11.1</ecNumber>
    </recommendedName>
</protein>
<comment type="catalytic activity">
    <reaction evidence="9">
        <text>L-seryl-[protein] + ATP = O-phospho-L-seryl-[protein] + ADP + H(+)</text>
        <dbReference type="Rhea" id="RHEA:17989"/>
        <dbReference type="Rhea" id="RHEA-COMP:9863"/>
        <dbReference type="Rhea" id="RHEA-COMP:11604"/>
        <dbReference type="ChEBI" id="CHEBI:15378"/>
        <dbReference type="ChEBI" id="CHEBI:29999"/>
        <dbReference type="ChEBI" id="CHEBI:30616"/>
        <dbReference type="ChEBI" id="CHEBI:83421"/>
        <dbReference type="ChEBI" id="CHEBI:456216"/>
        <dbReference type="EC" id="2.7.11.1"/>
    </reaction>
</comment>
<feature type="binding site" evidence="11">
    <location>
        <position position="597"/>
    </location>
    <ligand>
        <name>ATP</name>
        <dbReference type="ChEBI" id="CHEBI:30616"/>
    </ligand>
</feature>
<keyword evidence="3" id="KW-0808">Transferase</keyword>
<evidence type="ECO:0000259" key="15">
    <source>
        <dbReference type="PROSITE" id="PS50908"/>
    </source>
</evidence>
<feature type="active site" description="Proton acceptor" evidence="10">
    <location>
        <position position="827"/>
    </location>
</feature>
<feature type="compositionally biased region" description="Polar residues" evidence="13">
    <location>
        <begin position="12"/>
        <end position="24"/>
    </location>
</feature>
<dbReference type="GO" id="GO:0005634">
    <property type="term" value="C:nucleus"/>
    <property type="evidence" value="ECO:0007669"/>
    <property type="project" value="TreeGrafter"/>
</dbReference>
<dbReference type="STRING" id="741276.A0A2S5BHQ0"/>
<dbReference type="InterPro" id="IPR036621">
    <property type="entry name" value="Anticodon-bd_dom_sf"/>
</dbReference>
<dbReference type="GO" id="GO:0009893">
    <property type="term" value="P:positive regulation of metabolic process"/>
    <property type="evidence" value="ECO:0007669"/>
    <property type="project" value="UniProtKB-ARBA"/>
</dbReference>
<gene>
    <name evidence="16" type="ORF">BMF94_0504</name>
</gene>
<evidence type="ECO:0000256" key="13">
    <source>
        <dbReference type="SAM" id="MobiDB-lite"/>
    </source>
</evidence>
<dbReference type="InterPro" id="IPR016135">
    <property type="entry name" value="UBQ-conjugating_enzyme/RWD"/>
</dbReference>
<dbReference type="Gene3D" id="1.10.510.10">
    <property type="entry name" value="Transferase(Phosphotransferase) domain 1"/>
    <property type="match status" value="2"/>
</dbReference>
<dbReference type="GO" id="GO:0005524">
    <property type="term" value="F:ATP binding"/>
    <property type="evidence" value="ECO:0007669"/>
    <property type="project" value="UniProtKB-UniRule"/>
</dbReference>
<evidence type="ECO:0000256" key="2">
    <source>
        <dbReference type="ARBA" id="ARBA00022527"/>
    </source>
</evidence>
<dbReference type="InterPro" id="IPR016255">
    <property type="entry name" value="Gcn2"/>
</dbReference>
<dbReference type="PIRSF" id="PIRSF000660">
    <property type="entry name" value="Ser/Thr_PK_GCN2"/>
    <property type="match status" value="1"/>
</dbReference>
<dbReference type="Pfam" id="PF05773">
    <property type="entry name" value="RWD"/>
    <property type="match status" value="1"/>
</dbReference>
<dbReference type="Gene3D" id="3.40.50.800">
    <property type="entry name" value="Anticodon-binding domain"/>
    <property type="match status" value="1"/>
</dbReference>
<dbReference type="InterPro" id="IPR000719">
    <property type="entry name" value="Prot_kinase_dom"/>
</dbReference>
<sequence>MASIGRGPAVSTKLTNGSPSSRSSAIYGDDFEQTESRTAWKATHEFRICVRPEDEDLKDRVSLWLRFKLPKRYPKVAPYISGEEAKGLSKQHVAHLITTLLRAASNRLGEEMLYDLCSQASEYITERHVDSVRGAQPSLEDQMRKRGEEEAKASEESKLREQAEREKREAEEAARLSHLISEDVRKREELRLDRERRERELDRERDSASLEVGAGGEKFVKMMVHPREGKSGAAIEGAVSFKFPLLDDWLVRLFGAITRVSGTEAPATVFVVDILAPYYLSSQGKRKISKIETDLERIKALRHPNLFPLSGYRVVRHLPAYFPANPAAVGDLRPDRALEYFAQLVKVVEYLHSNNVVHRAIRPKLVFVEGGKAAGGDDPVGLRLVGAGWYRRLIDLNKAEPWLQQPSREELPEAWMSPEAIAAPFTYDKARDMFELGVLFAQMLFGTSVTETFASPTDLVNSLPRTSPAAVRRTLRDLLLTEGKKRPTASRLAIQLSENSESITLHTPMKLATTPPSALAGWPHANGGQKAMTPLVSPPPSQLSRSIEGPNGFFVQPRLSGSRYRSEFEELEFLGRGGGGQVVKARNRLDGHLYAVKKIRLPHDRASENKILREVTIWSRMNHPNIVRYHTAWTEVDDDHSLLTGGGSTGATNSTLETGSGLQITSSAEAKSRDSGDSDSTVSGSDETDTDRDVSSDDESDAPHDLQFGDFEDDLDFLSVGHAHSRSVSYPSIHFGNDDDASTAASDASSPALSRKASPAPGLKAPSPLSSTPKQTRTLFIQMEYVEKLTLREAIEDGVSEIDSWRWIFQILSAMVHFTSLSILHRDLKPSNIFIDVKGDVRIGDFGLAVNQGGADGTGDVFLSADNTLDDSDLTSGVGTSLYIAPETMSRARAAAAKHYSKKVDVYAFGIIVFELWHPFKTGMERIHVLHDLRRPEIKFPSTWDRALLPQQTRVVQACLTHDPELRPSPQDLLSSDMLPPRVGDDSIAETIRLLSHSGTTHAQKLITALFAQSDEDRLRKDFSYDFYDGSGAKADNDPYGQLVYDKLSRIFRQKGAVKVDSPLFMPHSQIHAARKPVQLLDADGTVVCLPFQLNIPFCRMVARDTSLTRLKRWTIAPIFRPAPAGGQPRAVLNAAFDIVSDVAMPAMEAECLFVTEEILNAFPLTGTPAHLINHSKLLDTVLDIVPKKHREAVAEILVQHGRLQRSWLKTSTELLKLHGVTATICDALRAVDVIGDVSKIRNLVLSGPFRLTQAAKEGLQEIESVVALCGQMGMRNLQVSPLLATNYDLHKNGTIFESHIVRGKSRDIIAAGGRFDDVVNRLAAPEVRMAGRCPHVVGFSMSISKLSLAAAEANTTTGKQAMSRKDEHLRSYGSWAIRRCDVYVVSFSPGLIDLRLEIVKDLWRNGIKADLMYDDDFLTLTPEQLVNACRREGILWLIIVKPSVAGRSGAHDSETALKVKSVLRGSEEEVVRADLPAWLVQQLREQSGVDETAGGTNEPPAESATGISDASRSTQDYIPVLPEEESRPQRGDVNRQKGRHNKRSLFAARAQKNIEQAAKSASEAPVFAIDLDGPAFERMAWSAEWISSDEAFKALLHTAPPGKRDYYSSIRAQVQRYKREHECSRFWLFSLRDDRSVLMSFFDRL</sequence>
<organism evidence="16 17">
    <name type="scientific">Rhodotorula taiwanensis</name>
    <dbReference type="NCBI Taxonomy" id="741276"/>
    <lineage>
        <taxon>Eukaryota</taxon>
        <taxon>Fungi</taxon>
        <taxon>Dikarya</taxon>
        <taxon>Basidiomycota</taxon>
        <taxon>Pucciniomycotina</taxon>
        <taxon>Microbotryomycetes</taxon>
        <taxon>Sporidiobolales</taxon>
        <taxon>Sporidiobolaceae</taxon>
        <taxon>Rhodotorula</taxon>
    </lineage>
</organism>
<dbReference type="Proteomes" id="UP000237144">
    <property type="component" value="Unassembled WGS sequence"/>
</dbReference>
<evidence type="ECO:0000256" key="5">
    <source>
        <dbReference type="ARBA" id="ARBA00022777"/>
    </source>
</evidence>
<proteinExistence type="inferred from homology"/>
<evidence type="ECO:0000256" key="11">
    <source>
        <dbReference type="PIRSR" id="PIRSR000660-2"/>
    </source>
</evidence>
<evidence type="ECO:0000313" key="16">
    <source>
        <dbReference type="EMBL" id="POY76309.1"/>
    </source>
</evidence>
<dbReference type="GO" id="GO:0000077">
    <property type="term" value="P:DNA damage checkpoint signaling"/>
    <property type="evidence" value="ECO:0007669"/>
    <property type="project" value="InterPro"/>
</dbReference>
<evidence type="ECO:0000256" key="10">
    <source>
        <dbReference type="PIRSR" id="PIRSR000660-1"/>
    </source>
</evidence>
<dbReference type="PROSITE" id="PS50011">
    <property type="entry name" value="PROTEIN_KINASE_DOM"/>
    <property type="match status" value="2"/>
</dbReference>
<comment type="caution">
    <text evidence="16">The sequence shown here is derived from an EMBL/GenBank/DDBJ whole genome shotgun (WGS) entry which is preliminary data.</text>
</comment>
<dbReference type="PROSITE" id="PS00108">
    <property type="entry name" value="PROTEIN_KINASE_ST"/>
    <property type="match status" value="1"/>
</dbReference>
<dbReference type="InterPro" id="IPR011009">
    <property type="entry name" value="Kinase-like_dom_sf"/>
</dbReference>
<evidence type="ECO:0000259" key="14">
    <source>
        <dbReference type="PROSITE" id="PS50011"/>
    </source>
</evidence>
<dbReference type="OrthoDB" id="341578at2759"/>
<dbReference type="InterPro" id="IPR045864">
    <property type="entry name" value="aa-tRNA-synth_II/BPL/LPL"/>
</dbReference>
<feature type="domain" description="RWD" evidence="15">
    <location>
        <begin position="18"/>
        <end position="127"/>
    </location>
</feature>
<feature type="compositionally biased region" description="Acidic residues" evidence="13">
    <location>
        <begin position="686"/>
        <end position="700"/>
    </location>
</feature>
<feature type="binding site" evidence="11">
    <location>
        <begin position="574"/>
        <end position="582"/>
    </location>
    <ligand>
        <name>ATP</name>
        <dbReference type="ChEBI" id="CHEBI:30616"/>
    </ligand>
</feature>
<dbReference type="EC" id="2.7.11.1" evidence="1"/>
<evidence type="ECO:0000256" key="4">
    <source>
        <dbReference type="ARBA" id="ARBA00022741"/>
    </source>
</evidence>
<feature type="region of interest" description="Disordered" evidence="13">
    <location>
        <begin position="644"/>
        <end position="708"/>
    </location>
</feature>
<dbReference type="CDD" id="cd14046">
    <property type="entry name" value="STKc_EIF2AK4_GCN2_rpt2"/>
    <property type="match status" value="1"/>
</dbReference>
<dbReference type="InterPro" id="IPR017441">
    <property type="entry name" value="Protein_kinase_ATP_BS"/>
</dbReference>
<dbReference type="PROSITE" id="PS50908">
    <property type="entry name" value="RWD"/>
    <property type="match status" value="1"/>
</dbReference>
<evidence type="ECO:0000256" key="9">
    <source>
        <dbReference type="ARBA" id="ARBA00048679"/>
    </source>
</evidence>
<evidence type="ECO:0000256" key="1">
    <source>
        <dbReference type="ARBA" id="ARBA00012513"/>
    </source>
</evidence>
<keyword evidence="17" id="KW-1185">Reference proteome</keyword>
<dbReference type="Gene3D" id="3.30.200.20">
    <property type="entry name" value="Phosphorylase Kinase, domain 1"/>
    <property type="match status" value="1"/>
</dbReference>
<dbReference type="SUPFAM" id="SSF56112">
    <property type="entry name" value="Protein kinase-like (PK-like)"/>
    <property type="match status" value="2"/>
</dbReference>
<comment type="similarity">
    <text evidence="7">Belongs to the protein kinase superfamily. Ser/Thr protein kinase family. GCN2 subfamily.</text>
</comment>
<dbReference type="PANTHER" id="PTHR11042">
    <property type="entry name" value="EUKARYOTIC TRANSLATION INITIATION FACTOR 2-ALPHA KINASE EIF2-ALPHA KINASE -RELATED"/>
    <property type="match status" value="1"/>
</dbReference>
<feature type="domain" description="Protein kinase" evidence="14">
    <location>
        <begin position="568"/>
        <end position="979"/>
    </location>
</feature>
<dbReference type="InterPro" id="IPR006575">
    <property type="entry name" value="RWD_dom"/>
</dbReference>
<dbReference type="PANTHER" id="PTHR11042:SF136">
    <property type="entry name" value="EIF-2-ALPHA KINASE GCN2"/>
    <property type="match status" value="1"/>
</dbReference>
<dbReference type="Gene3D" id="3.10.110.10">
    <property type="entry name" value="Ubiquitin Conjugating Enzyme"/>
    <property type="match status" value="1"/>
</dbReference>
<evidence type="ECO:0000313" key="17">
    <source>
        <dbReference type="Proteomes" id="UP000237144"/>
    </source>
</evidence>